<organism evidence="1 2">
    <name type="scientific">Companilactobacillus mishanensis</name>
    <dbReference type="NCBI Taxonomy" id="2486008"/>
    <lineage>
        <taxon>Bacteria</taxon>
        <taxon>Bacillati</taxon>
        <taxon>Bacillota</taxon>
        <taxon>Bacilli</taxon>
        <taxon>Lactobacillales</taxon>
        <taxon>Lactobacillaceae</taxon>
        <taxon>Companilactobacillus</taxon>
    </lineage>
</organism>
<dbReference type="Proteomes" id="UP000380386">
    <property type="component" value="Unassembled WGS sequence"/>
</dbReference>
<dbReference type="OrthoDB" id="2911310at2"/>
<evidence type="ECO:0000313" key="2">
    <source>
        <dbReference type="Proteomes" id="UP000380386"/>
    </source>
</evidence>
<gene>
    <name evidence="1" type="ORF">FHL02_03945</name>
</gene>
<evidence type="ECO:0000313" key="1">
    <source>
        <dbReference type="EMBL" id="MQS52169.1"/>
    </source>
</evidence>
<dbReference type="Gene3D" id="2.40.10.270">
    <property type="entry name" value="Bacteriophage SPP1 head-tail adaptor protein"/>
    <property type="match status" value="1"/>
</dbReference>
<dbReference type="Pfam" id="PF05521">
    <property type="entry name" value="Phage_HCP"/>
    <property type="match status" value="1"/>
</dbReference>
<dbReference type="InterPro" id="IPR008767">
    <property type="entry name" value="Phage_SPP1_head-tail_adaptor"/>
</dbReference>
<reference evidence="1 2" key="1">
    <citation type="journal article" date="2019" name="Syst. Appl. Microbiol.">
        <title>Polyphasic characterization of two novel Lactobacillus spp. isolated from blown salami packages: Description of Lactobacillus halodurans sp. nov. and Lactobacillus salsicarnum sp. nov.</title>
        <authorList>
            <person name="Schuster J.A."/>
            <person name="Klingl A."/>
            <person name="Vogel R.F."/>
            <person name="Ehrmann M.A."/>
        </authorList>
    </citation>
    <scope>NUCLEOTIDE SEQUENCE [LARGE SCALE GENOMIC DNA]</scope>
    <source>
        <strain evidence="1 2">TMW 1.2118</strain>
    </source>
</reference>
<accession>A0A5P0ZGM8</accession>
<dbReference type="InterPro" id="IPR038666">
    <property type="entry name" value="SSP1_head-tail_sf"/>
</dbReference>
<sequence length="111" mass="13120">MRLTHMTERIEFYSLVEGKTPEGVPTLIESDTPEYSCWAELLNTPMREFKDPTTKVGFRRESPNFAIKFEVNIHIDSMWRVKWRGKFYEITGLDPDFDKRNVTKLECKAVE</sequence>
<dbReference type="EMBL" id="VDFM01000003">
    <property type="protein sequence ID" value="MQS52169.1"/>
    <property type="molecule type" value="Genomic_DNA"/>
</dbReference>
<protein>
    <submittedName>
        <fullName evidence="1">Head-tail adaptor protein</fullName>
    </submittedName>
</protein>
<proteinExistence type="predicted"/>
<name>A0A5P0ZGM8_9LACO</name>
<dbReference type="RefSeq" id="WP_153382558.1">
    <property type="nucleotide sequence ID" value="NZ_VDFM01000003.1"/>
</dbReference>
<dbReference type="AlphaFoldDB" id="A0A5P0ZGM8"/>
<comment type="caution">
    <text evidence="1">The sequence shown here is derived from an EMBL/GenBank/DDBJ whole genome shotgun (WGS) entry which is preliminary data.</text>
</comment>